<comment type="similarity">
    <text evidence="1 2">Belongs to the plant dehydrin family.</text>
</comment>
<evidence type="ECO:0000313" key="4">
    <source>
        <dbReference type="EMBL" id="CAH1444828.1"/>
    </source>
</evidence>
<feature type="compositionally biased region" description="Polar residues" evidence="3">
    <location>
        <begin position="188"/>
        <end position="197"/>
    </location>
</feature>
<accession>A0AAU9P4F6</accession>
<dbReference type="EMBL" id="CAKMRJ010005523">
    <property type="protein sequence ID" value="CAH1444828.1"/>
    <property type="molecule type" value="Genomic_DNA"/>
</dbReference>
<dbReference type="AlphaFoldDB" id="A0AAU9P4F6"/>
<feature type="region of interest" description="Disordered" evidence="3">
    <location>
        <begin position="109"/>
        <end position="238"/>
    </location>
</feature>
<comment type="caution">
    <text evidence="4">The sequence shown here is derived from an EMBL/GenBank/DDBJ whole genome shotgun (WGS) entry which is preliminary data.</text>
</comment>
<dbReference type="Pfam" id="PF00257">
    <property type="entry name" value="Dehydrin"/>
    <property type="match status" value="1"/>
</dbReference>
<feature type="compositionally biased region" description="Basic and acidic residues" evidence="3">
    <location>
        <begin position="167"/>
        <end position="184"/>
    </location>
</feature>
<name>A0AAU9P4F6_9ASTR</name>
<evidence type="ECO:0000256" key="3">
    <source>
        <dbReference type="SAM" id="MobiDB-lite"/>
    </source>
</evidence>
<evidence type="ECO:0000313" key="5">
    <source>
        <dbReference type="Proteomes" id="UP001157418"/>
    </source>
</evidence>
<dbReference type="InterPro" id="IPR030513">
    <property type="entry name" value="Dehydrin_CS"/>
</dbReference>
<evidence type="ECO:0000256" key="1">
    <source>
        <dbReference type="ARBA" id="ARBA00008403"/>
    </source>
</evidence>
<dbReference type="PANTHER" id="PTHR33346:SF5">
    <property type="entry name" value="DEHYDRIN LEA-RELATED"/>
    <property type="match status" value="1"/>
</dbReference>
<dbReference type="InterPro" id="IPR000167">
    <property type="entry name" value="Dehydrin"/>
</dbReference>
<dbReference type="GO" id="GO:0009414">
    <property type="term" value="P:response to water deprivation"/>
    <property type="evidence" value="ECO:0007669"/>
    <property type="project" value="TreeGrafter"/>
</dbReference>
<feature type="compositionally biased region" description="Low complexity" evidence="3">
    <location>
        <begin position="114"/>
        <end position="129"/>
    </location>
</feature>
<dbReference type="GO" id="GO:0009631">
    <property type="term" value="P:cold acclimation"/>
    <property type="evidence" value="ECO:0007669"/>
    <property type="project" value="TreeGrafter"/>
</dbReference>
<gene>
    <name evidence="4" type="ORF">LVIROSA_LOCUS30634</name>
</gene>
<dbReference type="GO" id="GO:0009737">
    <property type="term" value="P:response to abscisic acid"/>
    <property type="evidence" value="ECO:0007669"/>
    <property type="project" value="TreeGrafter"/>
</dbReference>
<sequence length="238" mass="25664">MQKPSSSPTSPTSCVWISTHAAIKPPSLRKKITYTQQTTLFSKSKKMANIRDQDGNPIQLTDELGRPVQLTDEFGRPMHLTGVATTEDSGLHAGTTIGSDLKTHDGTHVAPTIPEAVPGGVGAGTAVPCGGEGERREIGRSGSSSSSSSEDDGQGGRRKKKKGLMQKIKEKLPGHKNKEEKAPEKVYTATTKISVTTPAGPLNEPKTEFVRVEHHEEEHEKKGLMDKIKDKLPGHHSH</sequence>
<feature type="compositionally biased region" description="Basic and acidic residues" evidence="3">
    <location>
        <begin position="205"/>
        <end position="238"/>
    </location>
</feature>
<evidence type="ECO:0000256" key="2">
    <source>
        <dbReference type="RuleBase" id="RU003995"/>
    </source>
</evidence>
<keyword evidence="5" id="KW-1185">Reference proteome</keyword>
<evidence type="ECO:0008006" key="6">
    <source>
        <dbReference type="Google" id="ProtNLM"/>
    </source>
</evidence>
<dbReference type="PANTHER" id="PTHR33346">
    <property type="entry name" value="DEHYDRIN XERO 2-RELATED"/>
    <property type="match status" value="1"/>
</dbReference>
<dbReference type="GO" id="GO:0005829">
    <property type="term" value="C:cytosol"/>
    <property type="evidence" value="ECO:0007669"/>
    <property type="project" value="TreeGrafter"/>
</dbReference>
<organism evidence="4 5">
    <name type="scientific">Lactuca virosa</name>
    <dbReference type="NCBI Taxonomy" id="75947"/>
    <lineage>
        <taxon>Eukaryota</taxon>
        <taxon>Viridiplantae</taxon>
        <taxon>Streptophyta</taxon>
        <taxon>Embryophyta</taxon>
        <taxon>Tracheophyta</taxon>
        <taxon>Spermatophyta</taxon>
        <taxon>Magnoliopsida</taxon>
        <taxon>eudicotyledons</taxon>
        <taxon>Gunneridae</taxon>
        <taxon>Pentapetalae</taxon>
        <taxon>asterids</taxon>
        <taxon>campanulids</taxon>
        <taxon>Asterales</taxon>
        <taxon>Asteraceae</taxon>
        <taxon>Cichorioideae</taxon>
        <taxon>Cichorieae</taxon>
        <taxon>Lactucinae</taxon>
        <taxon>Lactuca</taxon>
    </lineage>
</organism>
<protein>
    <recommendedName>
        <fullName evidence="6">Dehydrin</fullName>
    </recommendedName>
</protein>
<dbReference type="PROSITE" id="PS00823">
    <property type="entry name" value="DEHYDRIN_2"/>
    <property type="match status" value="1"/>
</dbReference>
<dbReference type="Proteomes" id="UP001157418">
    <property type="component" value="Unassembled WGS sequence"/>
</dbReference>
<reference evidence="4 5" key="1">
    <citation type="submission" date="2022-01" db="EMBL/GenBank/DDBJ databases">
        <authorList>
            <person name="Xiong W."/>
            <person name="Schranz E."/>
        </authorList>
    </citation>
    <scope>NUCLEOTIDE SEQUENCE [LARGE SCALE GENOMIC DNA]</scope>
</reference>
<proteinExistence type="inferred from homology"/>
<dbReference type="PROSITE" id="PS00315">
    <property type="entry name" value="DEHYDRIN_1"/>
    <property type="match status" value="1"/>
</dbReference>